<reference evidence="1 2" key="1">
    <citation type="journal article" date="2013" name="PLoS ONE">
        <title>Genomic and secretomic analyses reveal unique features of the lignocellulolytic enzyme system of Penicillium decumbens.</title>
        <authorList>
            <person name="Liu G."/>
            <person name="Zhang L."/>
            <person name="Wei X."/>
            <person name="Zou G."/>
            <person name="Qin Y."/>
            <person name="Ma L."/>
            <person name="Li J."/>
            <person name="Zheng H."/>
            <person name="Wang S."/>
            <person name="Wang C."/>
            <person name="Xun L."/>
            <person name="Zhao G.-P."/>
            <person name="Zhou Z."/>
            <person name="Qu Y."/>
        </authorList>
    </citation>
    <scope>NUCLEOTIDE SEQUENCE [LARGE SCALE GENOMIC DNA]</scope>
    <source>
        <strain evidence="2">114-2 / CGMCC 5302</strain>
    </source>
</reference>
<dbReference type="HOGENOM" id="CLU_2740853_0_0_1"/>
<protein>
    <submittedName>
        <fullName evidence="1">Uncharacterized protein</fullName>
    </submittedName>
</protein>
<proteinExistence type="predicted"/>
<evidence type="ECO:0000313" key="2">
    <source>
        <dbReference type="Proteomes" id="UP000019376"/>
    </source>
</evidence>
<dbReference type="EMBL" id="KB644413">
    <property type="protein sequence ID" value="EPS31599.1"/>
    <property type="molecule type" value="Genomic_DNA"/>
</dbReference>
<sequence length="71" mass="8336">MHECHVFKSQSSRSGDSGYVSTPIGRVCYSYHRYLERILISLTWVPRQKMPYQLCMQKDASKIRTPLNPRC</sequence>
<gene>
    <name evidence="1" type="ORF">PDE_06554</name>
</gene>
<organism evidence="1 2">
    <name type="scientific">Penicillium oxalicum (strain 114-2 / CGMCC 5302)</name>
    <name type="common">Penicillium decumbens</name>
    <dbReference type="NCBI Taxonomy" id="933388"/>
    <lineage>
        <taxon>Eukaryota</taxon>
        <taxon>Fungi</taxon>
        <taxon>Dikarya</taxon>
        <taxon>Ascomycota</taxon>
        <taxon>Pezizomycotina</taxon>
        <taxon>Eurotiomycetes</taxon>
        <taxon>Eurotiomycetidae</taxon>
        <taxon>Eurotiales</taxon>
        <taxon>Aspergillaceae</taxon>
        <taxon>Penicillium</taxon>
    </lineage>
</organism>
<dbReference type="AlphaFoldDB" id="S7ZML5"/>
<dbReference type="Proteomes" id="UP000019376">
    <property type="component" value="Unassembled WGS sequence"/>
</dbReference>
<evidence type="ECO:0000313" key="1">
    <source>
        <dbReference type="EMBL" id="EPS31599.1"/>
    </source>
</evidence>
<keyword evidence="2" id="KW-1185">Reference proteome</keyword>
<name>S7ZML5_PENO1</name>
<accession>S7ZML5</accession>